<dbReference type="Pfam" id="PF01614">
    <property type="entry name" value="IclR_C"/>
    <property type="match status" value="1"/>
</dbReference>
<evidence type="ECO:0000256" key="3">
    <source>
        <dbReference type="ARBA" id="ARBA00023163"/>
    </source>
</evidence>
<keyword evidence="3" id="KW-0804">Transcription</keyword>
<dbReference type="InterPro" id="IPR050707">
    <property type="entry name" value="HTH_MetabolicPath_Reg"/>
</dbReference>
<evidence type="ECO:0000256" key="1">
    <source>
        <dbReference type="ARBA" id="ARBA00023015"/>
    </source>
</evidence>
<dbReference type="PROSITE" id="PS51077">
    <property type="entry name" value="HTH_ICLR"/>
    <property type="match status" value="1"/>
</dbReference>
<dbReference type="InterPro" id="IPR014757">
    <property type="entry name" value="Tscrpt_reg_IclR_C"/>
</dbReference>
<dbReference type="Gene3D" id="1.10.10.10">
    <property type="entry name" value="Winged helix-like DNA-binding domain superfamily/Winged helix DNA-binding domain"/>
    <property type="match status" value="1"/>
</dbReference>
<protein>
    <submittedName>
        <fullName evidence="7">IclR family transcriptional regulator</fullName>
    </submittedName>
</protein>
<dbReference type="OrthoDB" id="6057486at2"/>
<evidence type="ECO:0000259" key="5">
    <source>
        <dbReference type="PROSITE" id="PS51077"/>
    </source>
</evidence>
<dbReference type="InterPro" id="IPR036390">
    <property type="entry name" value="WH_DNA-bd_sf"/>
</dbReference>
<reference evidence="7 8" key="1">
    <citation type="submission" date="2017-10" db="EMBL/GenBank/DDBJ databases">
        <authorList>
            <person name="Banno H."/>
            <person name="Chua N.-H."/>
        </authorList>
    </citation>
    <scope>NUCLEOTIDE SEQUENCE [LARGE SCALE GENOMIC DNA]</scope>
    <source>
        <strain evidence="7 8">YW11</strain>
    </source>
</reference>
<dbReference type="InterPro" id="IPR036388">
    <property type="entry name" value="WH-like_DNA-bd_sf"/>
</dbReference>
<proteinExistence type="predicted"/>
<dbReference type="GO" id="GO:0045892">
    <property type="term" value="P:negative regulation of DNA-templated transcription"/>
    <property type="evidence" value="ECO:0007669"/>
    <property type="project" value="TreeGrafter"/>
</dbReference>
<dbReference type="Proteomes" id="UP000223527">
    <property type="component" value="Unassembled WGS sequence"/>
</dbReference>
<feature type="domain" description="HTH iclR-type" evidence="5">
    <location>
        <begin position="58"/>
        <end position="120"/>
    </location>
</feature>
<sequence>MSKTVPLSSAAGNARRGAPRRNGKGIMGPDGENLPQAGRAGARARKGAVVAGKEIKLVGAAAGAVRILQHLARSPEPVGLTPLARALGLNVSTCLNLLRTLAEFGLVRANVGAKTYQIGLGVLDLARGILTLGGAAAAVQPMMREIALRHGVTVTLWRRVSTDRMVLTNIVENDRLMRIRMSIGQRLPLLIGAGGRVMAAYAGFDEAELRRGFEELRWHRQPTFEAYLREIEETRRQGWAMDNGAHVQGTLTVAAPVVDDRGAVNLVCSGTMFGEQHDRVTIFRVAEDLKGLCESLRLAAAGL</sequence>
<dbReference type="PROSITE" id="PS51078">
    <property type="entry name" value="ICLR_ED"/>
    <property type="match status" value="1"/>
</dbReference>
<dbReference type="InterPro" id="IPR029016">
    <property type="entry name" value="GAF-like_dom_sf"/>
</dbReference>
<dbReference type="PANTHER" id="PTHR30136">
    <property type="entry name" value="HELIX-TURN-HELIX TRANSCRIPTIONAL REGULATOR, ICLR FAMILY"/>
    <property type="match status" value="1"/>
</dbReference>
<organism evidence="7 8">
    <name type="scientific">Teichococcus rhizosphaerae</name>
    <dbReference type="NCBI Taxonomy" id="1335062"/>
    <lineage>
        <taxon>Bacteria</taxon>
        <taxon>Pseudomonadati</taxon>
        <taxon>Pseudomonadota</taxon>
        <taxon>Alphaproteobacteria</taxon>
        <taxon>Acetobacterales</taxon>
        <taxon>Roseomonadaceae</taxon>
        <taxon>Roseomonas</taxon>
    </lineage>
</organism>
<dbReference type="SUPFAM" id="SSF46785">
    <property type="entry name" value="Winged helix' DNA-binding domain"/>
    <property type="match status" value="1"/>
</dbReference>
<dbReference type="Gene3D" id="3.30.450.40">
    <property type="match status" value="1"/>
</dbReference>
<feature type="region of interest" description="Disordered" evidence="4">
    <location>
        <begin position="1"/>
        <end position="39"/>
    </location>
</feature>
<dbReference type="Pfam" id="PF09339">
    <property type="entry name" value="HTH_IclR"/>
    <property type="match status" value="1"/>
</dbReference>
<dbReference type="PANTHER" id="PTHR30136:SF24">
    <property type="entry name" value="HTH-TYPE TRANSCRIPTIONAL REPRESSOR ALLR"/>
    <property type="match status" value="1"/>
</dbReference>
<dbReference type="InterPro" id="IPR005471">
    <property type="entry name" value="Tscrpt_reg_IclR_N"/>
</dbReference>
<evidence type="ECO:0000313" key="7">
    <source>
        <dbReference type="EMBL" id="PHK92996.1"/>
    </source>
</evidence>
<dbReference type="GO" id="GO:0003700">
    <property type="term" value="F:DNA-binding transcription factor activity"/>
    <property type="evidence" value="ECO:0007669"/>
    <property type="project" value="TreeGrafter"/>
</dbReference>
<dbReference type="AlphaFoldDB" id="A0A2C7A7H9"/>
<gene>
    <name evidence="7" type="ORF">CR162_20905</name>
</gene>
<keyword evidence="1" id="KW-0805">Transcription regulation</keyword>
<evidence type="ECO:0000313" key="8">
    <source>
        <dbReference type="Proteomes" id="UP000223527"/>
    </source>
</evidence>
<evidence type="ECO:0000259" key="6">
    <source>
        <dbReference type="PROSITE" id="PS51078"/>
    </source>
</evidence>
<keyword evidence="8" id="KW-1185">Reference proteome</keyword>
<comment type="caution">
    <text evidence="7">The sequence shown here is derived from an EMBL/GenBank/DDBJ whole genome shotgun (WGS) entry which is preliminary data.</text>
</comment>
<accession>A0A2C7A7H9</accession>
<name>A0A2C7A7H9_9PROT</name>
<dbReference type="EMBL" id="PDNU01000077">
    <property type="protein sequence ID" value="PHK92996.1"/>
    <property type="molecule type" value="Genomic_DNA"/>
</dbReference>
<evidence type="ECO:0000256" key="2">
    <source>
        <dbReference type="ARBA" id="ARBA00023125"/>
    </source>
</evidence>
<dbReference type="SMART" id="SM00346">
    <property type="entry name" value="HTH_ICLR"/>
    <property type="match status" value="1"/>
</dbReference>
<evidence type="ECO:0000256" key="4">
    <source>
        <dbReference type="SAM" id="MobiDB-lite"/>
    </source>
</evidence>
<keyword evidence="2" id="KW-0238">DNA-binding</keyword>
<feature type="domain" description="IclR-ED" evidence="6">
    <location>
        <begin position="121"/>
        <end position="303"/>
    </location>
</feature>
<dbReference type="GO" id="GO:0003677">
    <property type="term" value="F:DNA binding"/>
    <property type="evidence" value="ECO:0007669"/>
    <property type="project" value="UniProtKB-KW"/>
</dbReference>
<dbReference type="SUPFAM" id="SSF55781">
    <property type="entry name" value="GAF domain-like"/>
    <property type="match status" value="1"/>
</dbReference>